<gene>
    <name evidence="2" type="ORF">LHYA1_G006670</name>
</gene>
<reference evidence="2 3" key="1">
    <citation type="submission" date="2018-05" db="EMBL/GenBank/DDBJ databases">
        <title>Genome sequencing and assembly of the regulated plant pathogen Lachnellula willkommii and related sister species for the development of diagnostic species identification markers.</title>
        <authorList>
            <person name="Giroux E."/>
            <person name="Bilodeau G."/>
        </authorList>
    </citation>
    <scope>NUCLEOTIDE SEQUENCE [LARGE SCALE GENOMIC DNA]</scope>
    <source>
        <strain evidence="2 3">CBS 185.66</strain>
    </source>
</reference>
<keyword evidence="1" id="KW-0732">Signal</keyword>
<dbReference type="GeneID" id="41986868"/>
<keyword evidence="3" id="KW-1185">Reference proteome</keyword>
<sequence length="173" mass="19529">MPFSLRGIDAITFSVFRALGLKVLVAPVLGDEAWDEWEQAREEKWMQKIYGDEPMAEGGVVEEEEENAGDKTRVGKSWHKMRMVSGEGGVGLKVGEDPTPFTNYHYPLHVLPSVTWLNESTENWEIAMVNLKNISASTSGPSEIETEIETEIMWQYSHAAIFIEIPASEERKK</sequence>
<evidence type="ECO:0000313" key="3">
    <source>
        <dbReference type="Proteomes" id="UP000431533"/>
    </source>
</evidence>
<name>A0A8H8QZG2_9HELO</name>
<feature type="signal peptide" evidence="1">
    <location>
        <begin position="1"/>
        <end position="30"/>
    </location>
</feature>
<feature type="chain" id="PRO_5034016890" evidence="1">
    <location>
        <begin position="31"/>
        <end position="173"/>
    </location>
</feature>
<dbReference type="Proteomes" id="UP000431533">
    <property type="component" value="Unassembled WGS sequence"/>
</dbReference>
<evidence type="ECO:0000256" key="1">
    <source>
        <dbReference type="SAM" id="SignalP"/>
    </source>
</evidence>
<evidence type="ECO:0000313" key="2">
    <source>
        <dbReference type="EMBL" id="TVY24124.1"/>
    </source>
</evidence>
<accession>A0A8H8QZG2</accession>
<dbReference type="EMBL" id="QGMH01000145">
    <property type="protein sequence ID" value="TVY24124.1"/>
    <property type="molecule type" value="Genomic_DNA"/>
</dbReference>
<proteinExistence type="predicted"/>
<dbReference type="RefSeq" id="XP_031002912.1">
    <property type="nucleotide sequence ID" value="XM_031151605.1"/>
</dbReference>
<comment type="caution">
    <text evidence="2">The sequence shown here is derived from an EMBL/GenBank/DDBJ whole genome shotgun (WGS) entry which is preliminary data.</text>
</comment>
<protein>
    <submittedName>
        <fullName evidence="2">Uncharacterized protein</fullName>
    </submittedName>
</protein>
<organism evidence="2 3">
    <name type="scientific">Lachnellula hyalina</name>
    <dbReference type="NCBI Taxonomy" id="1316788"/>
    <lineage>
        <taxon>Eukaryota</taxon>
        <taxon>Fungi</taxon>
        <taxon>Dikarya</taxon>
        <taxon>Ascomycota</taxon>
        <taxon>Pezizomycotina</taxon>
        <taxon>Leotiomycetes</taxon>
        <taxon>Helotiales</taxon>
        <taxon>Lachnaceae</taxon>
        <taxon>Lachnellula</taxon>
    </lineage>
</organism>
<dbReference type="AlphaFoldDB" id="A0A8H8QZG2"/>
<dbReference type="OrthoDB" id="27483at2759"/>